<evidence type="ECO:0000313" key="1">
    <source>
        <dbReference type="EMBL" id="GAA4554401.1"/>
    </source>
</evidence>
<dbReference type="PANTHER" id="PTHR37315">
    <property type="entry name" value="UPF0311 PROTEIN BLR7842"/>
    <property type="match status" value="1"/>
</dbReference>
<name>A0ABP8RYB3_9PSEU</name>
<protein>
    <submittedName>
        <fullName evidence="1">Uncharacterized protein</fullName>
    </submittedName>
</protein>
<comment type="caution">
    <text evidence="1">The sequence shown here is derived from an EMBL/GenBank/DDBJ whole genome shotgun (WGS) entry which is preliminary data.</text>
</comment>
<accession>A0ABP8RYB3</accession>
<organism evidence="1 2">
    <name type="scientific">Pseudonocardia xishanensis</name>
    <dbReference type="NCBI Taxonomy" id="630995"/>
    <lineage>
        <taxon>Bacteria</taxon>
        <taxon>Bacillati</taxon>
        <taxon>Actinomycetota</taxon>
        <taxon>Actinomycetes</taxon>
        <taxon>Pseudonocardiales</taxon>
        <taxon>Pseudonocardiaceae</taxon>
        <taxon>Pseudonocardia</taxon>
    </lineage>
</organism>
<dbReference type="RefSeq" id="WP_345424022.1">
    <property type="nucleotide sequence ID" value="NZ_BAABGT010000083.1"/>
</dbReference>
<dbReference type="Proteomes" id="UP001501598">
    <property type="component" value="Unassembled WGS sequence"/>
</dbReference>
<proteinExistence type="predicted"/>
<dbReference type="EMBL" id="BAABGT010000083">
    <property type="protein sequence ID" value="GAA4554401.1"/>
    <property type="molecule type" value="Genomic_DNA"/>
</dbReference>
<keyword evidence="2" id="KW-1185">Reference proteome</keyword>
<dbReference type="PANTHER" id="PTHR37315:SF1">
    <property type="entry name" value="UPF0311 PROTEIN BLR7842"/>
    <property type="match status" value="1"/>
</dbReference>
<sequence length="161" mass="17980">MEIDGWKDDFSTEFLFEMELALLSETQGPWSIGDTPSGRRFVGGIVGGTFEGPAATGKLAPVGTDFAWIRPDGVLVPNVDLVLEPSDGPAFALHYEGMIDSWLDLQRLRQGEDVDVSRINWTIVANFDVPEGPHEWLNRAVVAARGRVVGKRFRYRFFRLV</sequence>
<dbReference type="Gene3D" id="2.40.160.20">
    <property type="match status" value="1"/>
</dbReference>
<reference evidence="2" key="1">
    <citation type="journal article" date="2019" name="Int. J. Syst. Evol. Microbiol.">
        <title>The Global Catalogue of Microorganisms (GCM) 10K type strain sequencing project: providing services to taxonomists for standard genome sequencing and annotation.</title>
        <authorList>
            <consortium name="The Broad Institute Genomics Platform"/>
            <consortium name="The Broad Institute Genome Sequencing Center for Infectious Disease"/>
            <person name="Wu L."/>
            <person name="Ma J."/>
        </authorList>
    </citation>
    <scope>NUCLEOTIDE SEQUENCE [LARGE SCALE GENOMIC DNA]</scope>
    <source>
        <strain evidence="2">JCM 17906</strain>
    </source>
</reference>
<dbReference type="InterPro" id="IPR020915">
    <property type="entry name" value="UPF0311"/>
</dbReference>
<gene>
    <name evidence="1" type="ORF">GCM10023175_52230</name>
</gene>
<dbReference type="Pfam" id="PF11578">
    <property type="entry name" value="DUF3237"/>
    <property type="match status" value="1"/>
</dbReference>
<evidence type="ECO:0000313" key="2">
    <source>
        <dbReference type="Proteomes" id="UP001501598"/>
    </source>
</evidence>